<comment type="caution">
    <text evidence="2">The sequence shown here is derived from an EMBL/GenBank/DDBJ whole genome shotgun (WGS) entry which is preliminary data.</text>
</comment>
<reference evidence="2 3" key="1">
    <citation type="submission" date="2023-09" db="EMBL/GenBank/DDBJ databases">
        <authorList>
            <person name="Wang M."/>
        </authorList>
    </citation>
    <scope>NUCLEOTIDE SEQUENCE [LARGE SCALE GENOMIC DNA]</scope>
    <source>
        <strain evidence="2">GT-2023</strain>
        <tissue evidence="2">Liver</tissue>
    </source>
</reference>
<dbReference type="Proteomes" id="UP001558613">
    <property type="component" value="Unassembled WGS sequence"/>
</dbReference>
<feature type="transmembrane region" description="Helical" evidence="1">
    <location>
        <begin position="145"/>
        <end position="168"/>
    </location>
</feature>
<evidence type="ECO:0000313" key="2">
    <source>
        <dbReference type="EMBL" id="KAL1261581.1"/>
    </source>
</evidence>
<proteinExistence type="predicted"/>
<protein>
    <recommendedName>
        <fullName evidence="4">Small integral membrane protein 32</fullName>
    </recommendedName>
</protein>
<sequence>MNRGSSLASLVWLPSNASAGPWREDLSCITPCLPCREHAPVISGNPLSEVCWRSGGFGEFVVCERNDAPSPSRPAVRGAQTSRFIMLRQMLLNSTAAARDFDLMSNSHTPAPLNVSHGPVSVSALLKPTGRGSALREGEPDKPDLATYVVMCLVLFLLVLLIVFFINCQLRNSFFASMPYDRSLREARSSYK</sequence>
<organism evidence="2 3">
    <name type="scientific">Cirrhinus molitorella</name>
    <name type="common">mud carp</name>
    <dbReference type="NCBI Taxonomy" id="172907"/>
    <lineage>
        <taxon>Eukaryota</taxon>
        <taxon>Metazoa</taxon>
        <taxon>Chordata</taxon>
        <taxon>Craniata</taxon>
        <taxon>Vertebrata</taxon>
        <taxon>Euteleostomi</taxon>
        <taxon>Actinopterygii</taxon>
        <taxon>Neopterygii</taxon>
        <taxon>Teleostei</taxon>
        <taxon>Ostariophysi</taxon>
        <taxon>Cypriniformes</taxon>
        <taxon>Cyprinidae</taxon>
        <taxon>Labeoninae</taxon>
        <taxon>Labeonini</taxon>
        <taxon>Cirrhinus</taxon>
    </lineage>
</organism>
<dbReference type="EMBL" id="JAYMGO010000014">
    <property type="protein sequence ID" value="KAL1261581.1"/>
    <property type="molecule type" value="Genomic_DNA"/>
</dbReference>
<keyword evidence="3" id="KW-1185">Reference proteome</keyword>
<evidence type="ECO:0000256" key="1">
    <source>
        <dbReference type="SAM" id="Phobius"/>
    </source>
</evidence>
<evidence type="ECO:0008006" key="4">
    <source>
        <dbReference type="Google" id="ProtNLM"/>
    </source>
</evidence>
<keyword evidence="1" id="KW-0472">Membrane</keyword>
<keyword evidence="1" id="KW-0812">Transmembrane</keyword>
<name>A0ABR3MBC4_9TELE</name>
<evidence type="ECO:0000313" key="3">
    <source>
        <dbReference type="Proteomes" id="UP001558613"/>
    </source>
</evidence>
<keyword evidence="1" id="KW-1133">Transmembrane helix</keyword>
<accession>A0ABR3MBC4</accession>
<gene>
    <name evidence="2" type="ORF">QQF64_006846</name>
</gene>